<keyword evidence="6" id="KW-1185">Reference proteome</keyword>
<dbReference type="PROSITE" id="PS00893">
    <property type="entry name" value="NUDIX_BOX"/>
    <property type="match status" value="1"/>
</dbReference>
<sequence length="157" mass="18187">MMGYIEEIRSKLGNDPIILNSAGVIIPDAEGRVLLQYRNDTKNWGLPGGYMELGETFEETARRELKEEMGIKPNNLAFFEIFSGSDFYHEYPNGDQVYSVAAVYIVYGIKEEIKPDQKEISRVAYFSFDELPQHLTKTSRLILEHYRKSRDTRDTLH</sequence>
<comment type="cofactor">
    <cofactor evidence="1">
        <name>Mg(2+)</name>
        <dbReference type="ChEBI" id="CHEBI:18420"/>
    </cofactor>
</comment>
<dbReference type="GO" id="GO:0016787">
    <property type="term" value="F:hydrolase activity"/>
    <property type="evidence" value="ECO:0007669"/>
    <property type="project" value="UniProtKB-KW"/>
</dbReference>
<dbReference type="CDD" id="cd04677">
    <property type="entry name" value="NUDIX_Hydrolase"/>
    <property type="match status" value="1"/>
</dbReference>
<dbReference type="PANTHER" id="PTHR43046:SF2">
    <property type="entry name" value="8-OXO-DGTP DIPHOSPHATASE-RELATED"/>
    <property type="match status" value="1"/>
</dbReference>
<proteinExistence type="inferred from homology"/>
<dbReference type="Proteomes" id="UP001357223">
    <property type="component" value="Chromosome"/>
</dbReference>
<dbReference type="PANTHER" id="PTHR43046">
    <property type="entry name" value="GDP-MANNOSE MANNOSYL HYDROLASE"/>
    <property type="match status" value="1"/>
</dbReference>
<evidence type="ECO:0000259" key="4">
    <source>
        <dbReference type="PROSITE" id="PS51462"/>
    </source>
</evidence>
<gene>
    <name evidence="5" type="ORF">R4Z09_27010</name>
</gene>
<evidence type="ECO:0000313" key="5">
    <source>
        <dbReference type="EMBL" id="WVX80826.1"/>
    </source>
</evidence>
<dbReference type="InterPro" id="IPR015797">
    <property type="entry name" value="NUDIX_hydrolase-like_dom_sf"/>
</dbReference>
<dbReference type="InterPro" id="IPR020084">
    <property type="entry name" value="NUDIX_hydrolase_CS"/>
</dbReference>
<name>A0ABZ2CEW2_9BACI</name>
<dbReference type="InterPro" id="IPR000086">
    <property type="entry name" value="NUDIX_hydrolase_dom"/>
</dbReference>
<evidence type="ECO:0000256" key="2">
    <source>
        <dbReference type="ARBA" id="ARBA00022801"/>
    </source>
</evidence>
<evidence type="ECO:0000256" key="3">
    <source>
        <dbReference type="RuleBase" id="RU003476"/>
    </source>
</evidence>
<dbReference type="RefSeq" id="WP_338449757.1">
    <property type="nucleotide sequence ID" value="NZ_CP137640.1"/>
</dbReference>
<accession>A0ABZ2CEW2</accession>
<protein>
    <submittedName>
        <fullName evidence="5">NUDIX hydrolase</fullName>
    </submittedName>
</protein>
<dbReference type="InterPro" id="IPR020476">
    <property type="entry name" value="Nudix_hydrolase"/>
</dbReference>
<dbReference type="Pfam" id="PF00293">
    <property type="entry name" value="NUDIX"/>
    <property type="match status" value="1"/>
</dbReference>
<dbReference type="EMBL" id="CP137640">
    <property type="protein sequence ID" value="WVX80826.1"/>
    <property type="molecule type" value="Genomic_DNA"/>
</dbReference>
<feature type="domain" description="Nudix hydrolase" evidence="4">
    <location>
        <begin position="16"/>
        <end position="148"/>
    </location>
</feature>
<evidence type="ECO:0000313" key="6">
    <source>
        <dbReference type="Proteomes" id="UP001357223"/>
    </source>
</evidence>
<dbReference type="PRINTS" id="PR00502">
    <property type="entry name" value="NUDIXFAMILY"/>
</dbReference>
<organism evidence="5 6">
    <name type="scientific">Niallia oryzisoli</name>
    <dbReference type="NCBI Taxonomy" id="1737571"/>
    <lineage>
        <taxon>Bacteria</taxon>
        <taxon>Bacillati</taxon>
        <taxon>Bacillota</taxon>
        <taxon>Bacilli</taxon>
        <taxon>Bacillales</taxon>
        <taxon>Bacillaceae</taxon>
        <taxon>Niallia</taxon>
    </lineage>
</organism>
<comment type="similarity">
    <text evidence="3">Belongs to the Nudix hydrolase family.</text>
</comment>
<keyword evidence="2 3" id="KW-0378">Hydrolase</keyword>
<reference evidence="5 6" key="1">
    <citation type="submission" date="2023-10" db="EMBL/GenBank/DDBJ databases">
        <title>Niallia locisalis sp.nov. isolated from a salt pond sample.</title>
        <authorList>
            <person name="Li X.-J."/>
            <person name="Dong L."/>
        </authorList>
    </citation>
    <scope>NUCLEOTIDE SEQUENCE [LARGE SCALE GENOMIC DNA]</scope>
    <source>
        <strain evidence="5 6">DSM 29761</strain>
    </source>
</reference>
<dbReference type="PROSITE" id="PS51462">
    <property type="entry name" value="NUDIX"/>
    <property type="match status" value="1"/>
</dbReference>
<evidence type="ECO:0000256" key="1">
    <source>
        <dbReference type="ARBA" id="ARBA00001946"/>
    </source>
</evidence>
<dbReference type="Gene3D" id="3.90.79.10">
    <property type="entry name" value="Nucleoside Triphosphate Pyrophosphohydrolase"/>
    <property type="match status" value="1"/>
</dbReference>
<dbReference type="SUPFAM" id="SSF55811">
    <property type="entry name" value="Nudix"/>
    <property type="match status" value="1"/>
</dbReference>